<sequence>MHGNHCYTKIESHSNGGIHSDTCI</sequence>
<reference evidence="2" key="1">
    <citation type="submission" date="2014-11" db="EMBL/GenBank/DDBJ databases">
        <authorList>
            <person name="Amaro Gonzalez C."/>
        </authorList>
    </citation>
    <scope>NUCLEOTIDE SEQUENCE</scope>
</reference>
<feature type="compositionally biased region" description="Polar residues" evidence="1">
    <location>
        <begin position="13"/>
        <end position="24"/>
    </location>
</feature>
<feature type="region of interest" description="Disordered" evidence="1">
    <location>
        <begin position="1"/>
        <end position="24"/>
    </location>
</feature>
<dbReference type="AlphaFoldDB" id="A0A0E9TY60"/>
<name>A0A0E9TY60_ANGAN</name>
<organism evidence="2">
    <name type="scientific">Anguilla anguilla</name>
    <name type="common">European freshwater eel</name>
    <name type="synonym">Muraena anguilla</name>
    <dbReference type="NCBI Taxonomy" id="7936"/>
    <lineage>
        <taxon>Eukaryota</taxon>
        <taxon>Metazoa</taxon>
        <taxon>Chordata</taxon>
        <taxon>Craniata</taxon>
        <taxon>Vertebrata</taxon>
        <taxon>Euteleostomi</taxon>
        <taxon>Actinopterygii</taxon>
        <taxon>Neopterygii</taxon>
        <taxon>Teleostei</taxon>
        <taxon>Anguilliformes</taxon>
        <taxon>Anguillidae</taxon>
        <taxon>Anguilla</taxon>
    </lineage>
</organism>
<evidence type="ECO:0000313" key="2">
    <source>
        <dbReference type="EMBL" id="JAH58476.1"/>
    </source>
</evidence>
<proteinExistence type="predicted"/>
<protein>
    <submittedName>
        <fullName evidence="2">Uncharacterized protein</fullName>
    </submittedName>
</protein>
<reference evidence="2" key="2">
    <citation type="journal article" date="2015" name="Fish Shellfish Immunol.">
        <title>Early steps in the European eel (Anguilla anguilla)-Vibrio vulnificus interaction in the gills: Role of the RtxA13 toxin.</title>
        <authorList>
            <person name="Callol A."/>
            <person name="Pajuelo D."/>
            <person name="Ebbesson L."/>
            <person name="Teles M."/>
            <person name="MacKenzie S."/>
            <person name="Amaro C."/>
        </authorList>
    </citation>
    <scope>NUCLEOTIDE SEQUENCE</scope>
</reference>
<accession>A0A0E9TY60</accession>
<dbReference type="EMBL" id="GBXM01050101">
    <property type="protein sequence ID" value="JAH58476.1"/>
    <property type="molecule type" value="Transcribed_RNA"/>
</dbReference>
<evidence type="ECO:0000256" key="1">
    <source>
        <dbReference type="SAM" id="MobiDB-lite"/>
    </source>
</evidence>